<keyword evidence="7" id="KW-0206">Cytoskeleton</keyword>
<keyword evidence="8" id="KW-0966">Cell projection</keyword>
<evidence type="ECO:0000256" key="7">
    <source>
        <dbReference type="ARBA" id="ARBA00023212"/>
    </source>
</evidence>
<evidence type="ECO:0000256" key="11">
    <source>
        <dbReference type="SAM" id="MobiDB-lite"/>
    </source>
</evidence>
<name>A0A9Q0DFL2_9TELE</name>
<dbReference type="EMBL" id="JANIIK010000117">
    <property type="protein sequence ID" value="KAJ3586115.1"/>
    <property type="molecule type" value="Genomic_DNA"/>
</dbReference>
<accession>A0A9Q0DFL2</accession>
<feature type="compositionally biased region" description="Basic and acidic residues" evidence="11">
    <location>
        <begin position="177"/>
        <end position="204"/>
    </location>
</feature>
<evidence type="ECO:0000256" key="10">
    <source>
        <dbReference type="ARBA" id="ARBA00046435"/>
    </source>
</evidence>
<keyword evidence="3" id="KW-0963">Cytoplasm</keyword>
<keyword evidence="6" id="KW-0969">Cilium</keyword>
<dbReference type="Pfam" id="PF05914">
    <property type="entry name" value="RIB43A"/>
    <property type="match status" value="2"/>
</dbReference>
<evidence type="ECO:0000256" key="8">
    <source>
        <dbReference type="ARBA" id="ARBA00023273"/>
    </source>
</evidence>
<dbReference type="PANTHER" id="PTHR14517:SF11">
    <property type="entry name" value="RIB43A-LIKE WITH COILED-COILS PROTEIN 1"/>
    <property type="match status" value="1"/>
</dbReference>
<evidence type="ECO:0000256" key="1">
    <source>
        <dbReference type="ARBA" id="ARBA00004611"/>
    </source>
</evidence>
<keyword evidence="4" id="KW-0282">Flagellum</keyword>
<gene>
    <name evidence="12" type="ORF">NHX12_012516</name>
</gene>
<dbReference type="Proteomes" id="UP001148018">
    <property type="component" value="Unassembled WGS sequence"/>
</dbReference>
<evidence type="ECO:0000256" key="5">
    <source>
        <dbReference type="ARBA" id="ARBA00023054"/>
    </source>
</evidence>
<evidence type="ECO:0000256" key="4">
    <source>
        <dbReference type="ARBA" id="ARBA00022846"/>
    </source>
</evidence>
<comment type="caution">
    <text evidence="12">The sequence shown here is derived from an EMBL/GenBank/DDBJ whole genome shotgun (WGS) entry which is preliminary data.</text>
</comment>
<keyword evidence="13" id="KW-1185">Reference proteome</keyword>
<evidence type="ECO:0000313" key="12">
    <source>
        <dbReference type="EMBL" id="KAJ3586115.1"/>
    </source>
</evidence>
<evidence type="ECO:0000256" key="6">
    <source>
        <dbReference type="ARBA" id="ARBA00023069"/>
    </source>
</evidence>
<dbReference type="InterPro" id="IPR008805">
    <property type="entry name" value="RIB43A"/>
</dbReference>
<evidence type="ECO:0000256" key="3">
    <source>
        <dbReference type="ARBA" id="ARBA00022490"/>
    </source>
</evidence>
<evidence type="ECO:0000256" key="2">
    <source>
        <dbReference type="ARBA" id="ARBA00006875"/>
    </source>
</evidence>
<dbReference type="AlphaFoldDB" id="A0A9Q0DFL2"/>
<reference evidence="12" key="1">
    <citation type="submission" date="2022-07" db="EMBL/GenBank/DDBJ databases">
        <title>Chromosome-level genome of Muraenolepis orangiensis.</title>
        <authorList>
            <person name="Kim J."/>
        </authorList>
    </citation>
    <scope>NUCLEOTIDE SEQUENCE</scope>
    <source>
        <strain evidence="12">KU_S4_2022</strain>
        <tissue evidence="12">Muscle</tissue>
    </source>
</reference>
<keyword evidence="5" id="KW-0175">Coiled coil</keyword>
<protein>
    <recommendedName>
        <fullName evidence="9">RIB43A-like with coiled-coils protein 1</fullName>
    </recommendedName>
</protein>
<comment type="similarity">
    <text evidence="2">Belongs to the RIB43A family.</text>
</comment>
<comment type="subunit">
    <text evidence="10">Microtubule inner protein component of sperm flagellar doublet microtubules.</text>
</comment>
<organism evidence="12 13">
    <name type="scientific">Muraenolepis orangiensis</name>
    <name type="common">Patagonian moray cod</name>
    <dbReference type="NCBI Taxonomy" id="630683"/>
    <lineage>
        <taxon>Eukaryota</taxon>
        <taxon>Metazoa</taxon>
        <taxon>Chordata</taxon>
        <taxon>Craniata</taxon>
        <taxon>Vertebrata</taxon>
        <taxon>Euteleostomi</taxon>
        <taxon>Actinopterygii</taxon>
        <taxon>Neopterygii</taxon>
        <taxon>Teleostei</taxon>
        <taxon>Neoteleostei</taxon>
        <taxon>Acanthomorphata</taxon>
        <taxon>Zeiogadaria</taxon>
        <taxon>Gadariae</taxon>
        <taxon>Gadiformes</taxon>
        <taxon>Muraenolepidoidei</taxon>
        <taxon>Muraenolepididae</taxon>
        <taxon>Muraenolepis</taxon>
    </lineage>
</organism>
<feature type="region of interest" description="Disordered" evidence="11">
    <location>
        <begin position="171"/>
        <end position="204"/>
    </location>
</feature>
<comment type="subcellular location">
    <subcellularLocation>
        <location evidence="1">Cytoplasm</location>
        <location evidence="1">Cytoskeleton</location>
        <location evidence="1">Flagellum axoneme</location>
    </subcellularLocation>
</comment>
<evidence type="ECO:0000313" key="13">
    <source>
        <dbReference type="Proteomes" id="UP001148018"/>
    </source>
</evidence>
<sequence length="252" mass="28736">MYKLDLSADDSTDVVVAVERRRTAEAARKARIFSTRSRVMGVELNSLDQQVGERQRQRDAEEQRENAFGKQGSYYGIQMTSVQPKHNNTLNVYCPSNTEHMRRSQDRALLEQEREEEERRSAINSDLAQYWATHQRVEDSRDADLKCDQQGAMKFTIPEAELGPSSMQVFLGEDTEGNQRRREQTEKTERDLRAQKQDTEKRRMTEKRIGDYHTVTTVVVTLGLIRNLSHGGGLMDHAAGPGSACRAMEITA</sequence>
<dbReference type="PANTHER" id="PTHR14517">
    <property type="entry name" value="RIB43A-RELATED"/>
    <property type="match status" value="1"/>
</dbReference>
<evidence type="ECO:0000256" key="9">
    <source>
        <dbReference type="ARBA" id="ARBA00041087"/>
    </source>
</evidence>
<dbReference type="OrthoDB" id="429119at2759"/>
<proteinExistence type="inferred from homology"/>